<organism evidence="2 3">
    <name type="scientific">Orbilia ellipsospora</name>
    <dbReference type="NCBI Taxonomy" id="2528407"/>
    <lineage>
        <taxon>Eukaryota</taxon>
        <taxon>Fungi</taxon>
        <taxon>Dikarya</taxon>
        <taxon>Ascomycota</taxon>
        <taxon>Pezizomycotina</taxon>
        <taxon>Orbiliomycetes</taxon>
        <taxon>Orbiliales</taxon>
        <taxon>Orbiliaceae</taxon>
        <taxon>Orbilia</taxon>
    </lineage>
</organism>
<dbReference type="InterPro" id="IPR036770">
    <property type="entry name" value="Ankyrin_rpt-contain_sf"/>
</dbReference>
<dbReference type="SMART" id="SM00248">
    <property type="entry name" value="ANK"/>
    <property type="match status" value="4"/>
</dbReference>
<evidence type="ECO:0000259" key="1">
    <source>
        <dbReference type="Pfam" id="PF14420"/>
    </source>
</evidence>
<dbReference type="PANTHER" id="PTHR38788:SF3">
    <property type="entry name" value="CLR5 DOMAIN-CONTAINING PROTEIN"/>
    <property type="match status" value="1"/>
</dbReference>
<dbReference type="SUPFAM" id="SSF48403">
    <property type="entry name" value="Ankyrin repeat"/>
    <property type="match status" value="1"/>
</dbReference>
<dbReference type="InterPro" id="IPR025676">
    <property type="entry name" value="Clr5_dom"/>
</dbReference>
<comment type="caution">
    <text evidence="2">The sequence shown here is derived from an EMBL/GenBank/DDBJ whole genome shotgun (WGS) entry which is preliminary data.</text>
</comment>
<evidence type="ECO:0000313" key="2">
    <source>
        <dbReference type="EMBL" id="KAK6540861.1"/>
    </source>
</evidence>
<protein>
    <recommendedName>
        <fullName evidence="1">Clr5 domain-containing protein</fullName>
    </recommendedName>
</protein>
<proteinExistence type="predicted"/>
<dbReference type="Gene3D" id="1.25.40.20">
    <property type="entry name" value="Ankyrin repeat-containing domain"/>
    <property type="match status" value="1"/>
</dbReference>
<evidence type="ECO:0000313" key="3">
    <source>
        <dbReference type="Proteomes" id="UP001365542"/>
    </source>
</evidence>
<name>A0AAV9XH17_9PEZI</name>
<feature type="domain" description="Clr5" evidence="1">
    <location>
        <begin position="29"/>
        <end position="82"/>
    </location>
</feature>
<dbReference type="EMBL" id="JAVHJO010000004">
    <property type="protein sequence ID" value="KAK6540861.1"/>
    <property type="molecule type" value="Genomic_DNA"/>
</dbReference>
<dbReference type="PANTHER" id="PTHR38788">
    <property type="entry name" value="CLR5 DOMAIN-CONTAINING PROTEIN"/>
    <property type="match status" value="1"/>
</dbReference>
<dbReference type="AlphaFoldDB" id="A0AAV9XH17"/>
<dbReference type="Proteomes" id="UP001365542">
    <property type="component" value="Unassembled WGS sequence"/>
</dbReference>
<gene>
    <name evidence="2" type="ORF">TWF694_008244</name>
</gene>
<accession>A0AAV9XH17</accession>
<sequence length="596" mass="67482">MPSATLDVASSNETPPLSCLRRPRARLKPAEWNPHEIRIRSLYLEENKTVLEIIDIMKAEANFTASVAQYTHQITNVWNLRKNLSKADFDYYDSKKRQRDEEGKETRVKLCNIKMDEKALRRKRQRIHTTTIEQIEKKNNPNKERPLTPPGLVVGTPTTCWSSCASHSPRLPGSPTPPAEDINTLSTMLEDDRFYAFLESPLYWQTPAFSLRLFFSEIKMPFLDNVFDQDRVYALQNVLKTMIDTDKDLSSQAGVGMTLSKNLLEYLMVYIVRLGNNADDLDPDGEFLDSILSAGIVTDNFWEAILQSENIMIYNFSVALFFSAARMGETDVLQLILGLWGNRDKGKKTWGSNRSAIIATALQYAIKCSQGAACSLLLKSNFDVNTPLSLSRACLLHTAVFFGYEALVQELLDYGAQDIRDPDLDSVLADTMETDNRSSSLALREFFGHEEHLYIEHALHLAIIIRKKSITEILLRNVEESIQFGLTPLIDITKLLFYAIAASDSLLLCRLLQSSTLALQSQLSVTIEGETPLRFAIRRQHSKCIQVLRGYGAANEPFLQRAHTLMVTGNSCCSMTRSQYIQAYNRFFLARKANNT</sequence>
<keyword evidence="3" id="KW-1185">Reference proteome</keyword>
<dbReference type="Pfam" id="PF14420">
    <property type="entry name" value="Clr5"/>
    <property type="match status" value="1"/>
</dbReference>
<dbReference type="InterPro" id="IPR002110">
    <property type="entry name" value="Ankyrin_rpt"/>
</dbReference>
<reference evidence="2 3" key="1">
    <citation type="submission" date="2019-10" db="EMBL/GenBank/DDBJ databases">
        <authorList>
            <person name="Palmer J.M."/>
        </authorList>
    </citation>
    <scope>NUCLEOTIDE SEQUENCE [LARGE SCALE GENOMIC DNA]</scope>
    <source>
        <strain evidence="2 3">TWF694</strain>
    </source>
</reference>